<dbReference type="AlphaFoldDB" id="A0A1N7Q5Y1"/>
<feature type="transmembrane region" description="Helical" evidence="1">
    <location>
        <begin position="116"/>
        <end position="139"/>
    </location>
</feature>
<evidence type="ECO:0000313" key="2">
    <source>
        <dbReference type="EMBL" id="SIT18262.1"/>
    </source>
</evidence>
<proteinExistence type="predicted"/>
<keyword evidence="1" id="KW-0812">Transmembrane</keyword>
<organism evidence="2 3">
    <name type="scientific">Roseivivax lentus</name>
    <dbReference type="NCBI Taxonomy" id="633194"/>
    <lineage>
        <taxon>Bacteria</taxon>
        <taxon>Pseudomonadati</taxon>
        <taxon>Pseudomonadota</taxon>
        <taxon>Alphaproteobacteria</taxon>
        <taxon>Rhodobacterales</taxon>
        <taxon>Roseobacteraceae</taxon>
        <taxon>Roseivivax</taxon>
    </lineage>
</organism>
<dbReference type="RefSeq" id="WP_076451340.1">
    <property type="nucleotide sequence ID" value="NZ_FTOQ01000029.1"/>
</dbReference>
<accession>A0A1N7Q5Y1</accession>
<reference evidence="3" key="1">
    <citation type="submission" date="2017-01" db="EMBL/GenBank/DDBJ databases">
        <authorList>
            <person name="Varghese N."/>
            <person name="Submissions S."/>
        </authorList>
    </citation>
    <scope>NUCLEOTIDE SEQUENCE [LARGE SCALE GENOMIC DNA]</scope>
    <source>
        <strain evidence="3">DSM 29430</strain>
    </source>
</reference>
<keyword evidence="1" id="KW-1133">Transmembrane helix</keyword>
<name>A0A1N7Q5Y1_9RHOB</name>
<sequence length="141" mass="15061">MTASNVLKPHPPEFQRFLYASVGHDRKGRTVTVLSALARLDLDPWKETADLVALGRDTAATRLGLLLAKFRDVPALASNPGPVVQHLSLLLPAPPQHQALATAASSAANSLPQSTALIWTILAFLFVLLQFLFTGTLGVGE</sequence>
<keyword evidence="3" id="KW-1185">Reference proteome</keyword>
<gene>
    <name evidence="2" type="ORF">SAMN05421759_12915</name>
</gene>
<keyword evidence="1" id="KW-0472">Membrane</keyword>
<dbReference type="OrthoDB" id="7283160at2"/>
<evidence type="ECO:0000256" key="1">
    <source>
        <dbReference type="SAM" id="Phobius"/>
    </source>
</evidence>
<protein>
    <submittedName>
        <fullName evidence="2">Uncharacterized protein</fullName>
    </submittedName>
</protein>
<evidence type="ECO:0000313" key="3">
    <source>
        <dbReference type="Proteomes" id="UP000186684"/>
    </source>
</evidence>
<dbReference type="EMBL" id="FTOQ01000029">
    <property type="protein sequence ID" value="SIT18262.1"/>
    <property type="molecule type" value="Genomic_DNA"/>
</dbReference>
<dbReference type="Proteomes" id="UP000186684">
    <property type="component" value="Unassembled WGS sequence"/>
</dbReference>